<evidence type="ECO:0000313" key="2">
    <source>
        <dbReference type="EMBL" id="EAQ92864.1"/>
    </source>
</evidence>
<dbReference type="eggNOG" id="ENOG502RS8D">
    <property type="taxonomic scope" value="Eukaryota"/>
</dbReference>
<feature type="region of interest" description="Disordered" evidence="1">
    <location>
        <begin position="653"/>
        <end position="685"/>
    </location>
</feature>
<feature type="region of interest" description="Disordered" evidence="1">
    <location>
        <begin position="586"/>
        <end position="628"/>
    </location>
</feature>
<dbReference type="STRING" id="306901.Q2HFA5"/>
<dbReference type="AlphaFoldDB" id="Q2HFA5"/>
<feature type="compositionally biased region" description="Basic and acidic residues" evidence="1">
    <location>
        <begin position="24"/>
        <end position="33"/>
    </location>
</feature>
<reference evidence="3" key="1">
    <citation type="journal article" date="2015" name="Genome Announc.">
        <title>Draft genome sequence of the cellulolytic fungus Chaetomium globosum.</title>
        <authorList>
            <person name="Cuomo C.A."/>
            <person name="Untereiner W.A."/>
            <person name="Ma L.-J."/>
            <person name="Grabherr M."/>
            <person name="Birren B.W."/>
        </authorList>
    </citation>
    <scope>NUCLEOTIDE SEQUENCE [LARGE SCALE GENOMIC DNA]</scope>
    <source>
        <strain evidence="3">ATCC 6205 / CBS 148.51 / DSM 1962 / NBRC 6347 / NRRL 1970</strain>
    </source>
</reference>
<accession>Q2HFA5</accession>
<evidence type="ECO:0000313" key="3">
    <source>
        <dbReference type="Proteomes" id="UP000001056"/>
    </source>
</evidence>
<evidence type="ECO:0000256" key="1">
    <source>
        <dbReference type="SAM" id="MobiDB-lite"/>
    </source>
</evidence>
<dbReference type="EMBL" id="CH408029">
    <property type="protein sequence ID" value="EAQ92864.1"/>
    <property type="molecule type" value="Genomic_DNA"/>
</dbReference>
<feature type="compositionally biased region" description="Polar residues" evidence="1">
    <location>
        <begin position="1"/>
        <end position="12"/>
    </location>
</feature>
<dbReference type="OrthoDB" id="4586499at2759"/>
<feature type="region of interest" description="Disordered" evidence="1">
    <location>
        <begin position="1"/>
        <end position="146"/>
    </location>
</feature>
<dbReference type="OMA" id="WANIKRE"/>
<dbReference type="GeneID" id="4387050"/>
<feature type="compositionally biased region" description="Polar residues" evidence="1">
    <location>
        <begin position="77"/>
        <end position="91"/>
    </location>
</feature>
<feature type="compositionally biased region" description="Polar residues" evidence="1">
    <location>
        <begin position="49"/>
        <end position="59"/>
    </location>
</feature>
<feature type="compositionally biased region" description="Polar residues" evidence="1">
    <location>
        <begin position="128"/>
        <end position="137"/>
    </location>
</feature>
<sequence length="685" mass="75228">MGPAGSSGTKRITSYADVVRGHKRVDQESKSTEEIATVAARKCAVAPTNGASTEQNTAKKISPKKGARSTQKKGHKQSPTGAHQRASQTGQAAGDSHHKSSPRARTAKKSAKSPFSYAEVVKGKPSPATLQSNQTKNAEAKGGVQAAVGSPAHTGVSLHVDLGLEDIDKPGDGHDICPRTWPGKNNEPWRLYRSAHFLGEPFHMDMTTGGLGDGHNLITFLHRQKGGESRGVESQNLLELLYGQPFHHFSAGDVSSTLPSSLLPSTTPFSTPLLTLLQILDQASADSKMPQARDDIDTRIAGILRDIDRLPNGEHPDAAVSRILNDSTRARLSEGDDLDRHISYIVDNTERERRRRLVIESHNRGEISLWATPREWDVRVNCGSWNWRFHRVILCENSTFFKDRLPPRNPLVSALHYMYHDDWLREKMTLRYALVGPAIRAATFVYIAGASIGFERMMVNALSALHEIALQLVLFFRNTPLHTVMELDMTGLYEPLRLALNMCYDQEDGGVSLLPLRASLAHLVDGLMLWLVLDQGFRNVLVAPWSERLWANIKREGRHFSDLGILDDMWGIMNDVLAARQARGLRPLETWPPDNPPDTGPAGAGGGNDTTSPPAQTAPNAQPYGWLSDGARPTLARWEEAFQNRSLRQLVNLGSSHSEDPGTAGGLRFSVLLTHPPPPQPPPSS</sequence>
<protein>
    <submittedName>
        <fullName evidence="2">Uncharacterized protein</fullName>
    </submittedName>
</protein>
<dbReference type="VEuPathDB" id="FungiDB:CHGG_01099"/>
<proteinExistence type="predicted"/>
<dbReference type="Proteomes" id="UP000001056">
    <property type="component" value="Unassembled WGS sequence"/>
</dbReference>
<dbReference type="InParanoid" id="Q2HFA5"/>
<feature type="compositionally biased region" description="Pro residues" evidence="1">
    <location>
        <begin position="675"/>
        <end position="685"/>
    </location>
</feature>
<feature type="compositionally biased region" description="Basic residues" evidence="1">
    <location>
        <begin position="99"/>
        <end position="111"/>
    </location>
</feature>
<dbReference type="RefSeq" id="XP_001220320.1">
    <property type="nucleotide sequence ID" value="XM_001220319.1"/>
</dbReference>
<feature type="compositionally biased region" description="Basic residues" evidence="1">
    <location>
        <begin position="61"/>
        <end position="76"/>
    </location>
</feature>
<keyword evidence="3" id="KW-1185">Reference proteome</keyword>
<dbReference type="HOGENOM" id="CLU_401692_0_0_1"/>
<organism evidence="2 3">
    <name type="scientific">Chaetomium globosum (strain ATCC 6205 / CBS 148.51 / DSM 1962 / NBRC 6347 / NRRL 1970)</name>
    <name type="common">Soil fungus</name>
    <dbReference type="NCBI Taxonomy" id="306901"/>
    <lineage>
        <taxon>Eukaryota</taxon>
        <taxon>Fungi</taxon>
        <taxon>Dikarya</taxon>
        <taxon>Ascomycota</taxon>
        <taxon>Pezizomycotina</taxon>
        <taxon>Sordariomycetes</taxon>
        <taxon>Sordariomycetidae</taxon>
        <taxon>Sordariales</taxon>
        <taxon>Chaetomiaceae</taxon>
        <taxon>Chaetomium</taxon>
    </lineage>
</organism>
<name>Q2HFA5_CHAGB</name>
<gene>
    <name evidence="2" type="ORF">CHGG_01099</name>
</gene>